<dbReference type="PANTHER" id="PTHR42754:SF1">
    <property type="entry name" value="LIPOPROTEIN"/>
    <property type="match status" value="1"/>
</dbReference>
<dbReference type="InterPro" id="IPR026444">
    <property type="entry name" value="Secre_tail"/>
</dbReference>
<reference evidence="3 4" key="1">
    <citation type="submission" date="2017-06" db="EMBL/GenBank/DDBJ databases">
        <title>Novel microbial phyla capable of carbon fixation and sulfur reduction in deep-sea sediments.</title>
        <authorList>
            <person name="Huang J."/>
            <person name="Baker B."/>
            <person name="Wang Y."/>
        </authorList>
    </citation>
    <scope>NUCLEOTIDE SEQUENCE [LARGE SCALE GENOMIC DNA]</scope>
    <source>
        <strain evidence="3">B3_LCP</strain>
    </source>
</reference>
<dbReference type="PANTHER" id="PTHR42754">
    <property type="entry name" value="ENDOGLUCANASE"/>
    <property type="match status" value="1"/>
</dbReference>
<dbReference type="NCBIfam" id="TIGR04183">
    <property type="entry name" value="Por_Secre_tail"/>
    <property type="match status" value="1"/>
</dbReference>
<proteinExistence type="predicted"/>
<gene>
    <name evidence="3" type="ORF">CEE37_04960</name>
</gene>
<dbReference type="EMBL" id="NJBN01000003">
    <property type="protein sequence ID" value="TKJ41017.1"/>
    <property type="molecule type" value="Genomic_DNA"/>
</dbReference>
<dbReference type="Pfam" id="PF06739">
    <property type="entry name" value="SBBP"/>
    <property type="match status" value="1"/>
</dbReference>
<dbReference type="Gene3D" id="2.60.40.3880">
    <property type="match status" value="1"/>
</dbReference>
<evidence type="ECO:0000313" key="3">
    <source>
        <dbReference type="EMBL" id="TKJ41017.1"/>
    </source>
</evidence>
<dbReference type="Gene3D" id="2.60.40.4070">
    <property type="match status" value="1"/>
</dbReference>
<evidence type="ECO:0000259" key="2">
    <source>
        <dbReference type="Pfam" id="PF18962"/>
    </source>
</evidence>
<accession>A0A532V201</accession>
<evidence type="ECO:0000256" key="1">
    <source>
        <dbReference type="SAM" id="Phobius"/>
    </source>
</evidence>
<dbReference type="SUPFAM" id="SSF63825">
    <property type="entry name" value="YWTD domain"/>
    <property type="match status" value="1"/>
</dbReference>
<name>A0A532V201_UNCL8</name>
<dbReference type="Proteomes" id="UP000319619">
    <property type="component" value="Unassembled WGS sequence"/>
</dbReference>
<keyword evidence="1" id="KW-1133">Transmembrane helix</keyword>
<comment type="caution">
    <text evidence="3">The sequence shown here is derived from an EMBL/GenBank/DDBJ whole genome shotgun (WGS) entry which is preliminary data.</text>
</comment>
<evidence type="ECO:0000313" key="4">
    <source>
        <dbReference type="Proteomes" id="UP000319619"/>
    </source>
</evidence>
<feature type="transmembrane region" description="Helical" evidence="1">
    <location>
        <begin position="58"/>
        <end position="77"/>
    </location>
</feature>
<protein>
    <recommendedName>
        <fullName evidence="2">Secretion system C-terminal sorting domain-containing protein</fullName>
    </recommendedName>
</protein>
<keyword evidence="1" id="KW-0472">Membrane</keyword>
<dbReference type="Pfam" id="PF18962">
    <property type="entry name" value="Por_Secre_tail"/>
    <property type="match status" value="1"/>
</dbReference>
<keyword evidence="1" id="KW-0812">Transmembrane</keyword>
<feature type="domain" description="Secretion system C-terminal sorting" evidence="2">
    <location>
        <begin position="654"/>
        <end position="726"/>
    </location>
</feature>
<dbReference type="AlphaFoldDB" id="A0A532V201"/>
<sequence>MDEKLFALNMIAGARMLPGTEVKLKRRKKMLTVTNPSKKLNSFVSPIQKIRRITMKSWITGIIILAMAFITTASIVMRDSDPYQEWVKRFGSTGDDEGIAIALDSYGNIYVGGYTQSAGVNGMDYIITKYDISGNELWSVIIENEGDDLPRGMVVYGDAVYMTGEGHDNSSWLEYYTVKVNAVTGDVEWDEFYRINENDFKAFGIAANSHGVYVTGEGWTNALASEADIHTVKYNHSGNYLWARTYDHHPSVANNDFAVAICVDGTGIYICGGVFRLSTMSTDFFVFKYTHDGDEAWPEPYFHNGPGPANSMDFAWDFEVAGNHLYVTGERGGFLFKQEYWTVKLNKNNGSEIWGTPCPGPDDHIAQALSVFAGETYVTGRGSDGSDWDYVTVKYDANGNQVWVRNYDYAGGDDKGNDIVVNDYGVFVTGESEATPSGNLDYATVAYEHADGADLWDTIDRRYGPVGNHPDRANAIAVDTWNVYITGGSKISNTNGMDIATIRYNHGPWVDLPNMIYVVPAEGDTLSYDITVSNRYDENITLFFWMEAMLPDGSVYGPFVGPVEFSIAPGDTITRLRELIIPPGAPPGIYKIYGRLGVPYIIPPTIFDEDYFTVQKMGVEPSAGNCWPVDTGTIVEIDGTIQVLPEGYSLWNHPNPFNPSTTLSFALPEASKVQLTVYDISGRVVAELVNGWRDAGIHDVTFDGSELASGMYIYRLKAGEYTACGKMMLMK</sequence>
<dbReference type="InterPro" id="IPR010620">
    <property type="entry name" value="SBBP_repeat"/>
</dbReference>
<organism evidence="3 4">
    <name type="scientific">candidate division LCP-89 bacterium B3_LCP</name>
    <dbReference type="NCBI Taxonomy" id="2012998"/>
    <lineage>
        <taxon>Bacteria</taxon>
        <taxon>Pseudomonadati</taxon>
        <taxon>Bacteria division LCP-89</taxon>
    </lineage>
</organism>